<proteinExistence type="inferred from homology"/>
<comment type="similarity">
    <text evidence="1">Belongs to the peptidase A1 family.</text>
</comment>
<reference evidence="8 9" key="1">
    <citation type="submission" date="2024-02" db="EMBL/GenBank/DDBJ databases">
        <authorList>
            <person name="Chen Y."/>
            <person name="Shah S."/>
            <person name="Dougan E. K."/>
            <person name="Thang M."/>
            <person name="Chan C."/>
        </authorList>
    </citation>
    <scope>NUCLEOTIDE SEQUENCE [LARGE SCALE GENOMIC DNA]</scope>
</reference>
<keyword evidence="2" id="KW-0645">Protease</keyword>
<evidence type="ECO:0000313" key="9">
    <source>
        <dbReference type="Proteomes" id="UP001642464"/>
    </source>
</evidence>
<organism evidence="8 9">
    <name type="scientific">Durusdinium trenchii</name>
    <dbReference type="NCBI Taxonomy" id="1381693"/>
    <lineage>
        <taxon>Eukaryota</taxon>
        <taxon>Sar</taxon>
        <taxon>Alveolata</taxon>
        <taxon>Dinophyceae</taxon>
        <taxon>Suessiales</taxon>
        <taxon>Symbiodiniaceae</taxon>
        <taxon>Durusdinium</taxon>
    </lineage>
</organism>
<evidence type="ECO:0000256" key="4">
    <source>
        <dbReference type="ARBA" id="ARBA00022801"/>
    </source>
</evidence>
<sequence length="219" mass="23682">MLLFVCFVCFISPVVARHVVPLHRQRVPVQGDDDRISYKSVYFGSVSVGKPEQKFSVVFDTGSGHVILPSSECHSETCIIHKRYNRQASDGAMDVDYDGTPVRSGAPRDQITVAFGTGEVTGQFVQDRICLSPEAPASQSAGTTYTEPLLLVQSADALDRGDRGDRGDNTSASSASKSAVPQPLRHEAMNCVDLRLVMATEMTEEPFHAFAFDGVLGLG</sequence>
<dbReference type="CDD" id="cd05471">
    <property type="entry name" value="pepsin_like"/>
    <property type="match status" value="1"/>
</dbReference>
<dbReference type="SUPFAM" id="SSF50630">
    <property type="entry name" value="Acid proteases"/>
    <property type="match status" value="1"/>
</dbReference>
<dbReference type="PANTHER" id="PTHR47966">
    <property type="entry name" value="BETA-SITE APP-CLEAVING ENZYME, ISOFORM A-RELATED"/>
    <property type="match status" value="1"/>
</dbReference>
<dbReference type="Pfam" id="PF00026">
    <property type="entry name" value="Asp"/>
    <property type="match status" value="1"/>
</dbReference>
<keyword evidence="9" id="KW-1185">Reference proteome</keyword>
<evidence type="ECO:0000256" key="2">
    <source>
        <dbReference type="ARBA" id="ARBA00022670"/>
    </source>
</evidence>
<feature type="chain" id="PRO_5045550769" evidence="6">
    <location>
        <begin position="17"/>
        <end position="219"/>
    </location>
</feature>
<accession>A0ABP0MHT3</accession>
<dbReference type="EMBL" id="CAXAMM010021324">
    <property type="protein sequence ID" value="CAK9049715.1"/>
    <property type="molecule type" value="Genomic_DNA"/>
</dbReference>
<feature type="region of interest" description="Disordered" evidence="5">
    <location>
        <begin position="159"/>
        <end position="184"/>
    </location>
</feature>
<keyword evidence="3" id="KW-0064">Aspartyl protease</keyword>
<comment type="caution">
    <text evidence="8">The sequence shown here is derived from an EMBL/GenBank/DDBJ whole genome shotgun (WGS) entry which is preliminary data.</text>
</comment>
<feature type="signal peptide" evidence="6">
    <location>
        <begin position="1"/>
        <end position="16"/>
    </location>
</feature>
<feature type="compositionally biased region" description="Polar residues" evidence="5">
    <location>
        <begin position="169"/>
        <end position="179"/>
    </location>
</feature>
<gene>
    <name evidence="8" type="ORF">SCF082_LOCUS27525</name>
</gene>
<dbReference type="InterPro" id="IPR001461">
    <property type="entry name" value="Aspartic_peptidase_A1"/>
</dbReference>
<dbReference type="PANTHER" id="PTHR47966:SF51">
    <property type="entry name" value="BETA-SITE APP-CLEAVING ENZYME, ISOFORM A-RELATED"/>
    <property type="match status" value="1"/>
</dbReference>
<feature type="compositionally biased region" description="Basic and acidic residues" evidence="5">
    <location>
        <begin position="159"/>
        <end position="168"/>
    </location>
</feature>
<feature type="non-terminal residue" evidence="8">
    <location>
        <position position="219"/>
    </location>
</feature>
<protein>
    <submittedName>
        <fullName evidence="8">Pepsin II-2/3 (Pepsin A)</fullName>
    </submittedName>
</protein>
<keyword evidence="4" id="KW-0378">Hydrolase</keyword>
<evidence type="ECO:0000256" key="1">
    <source>
        <dbReference type="ARBA" id="ARBA00007447"/>
    </source>
</evidence>
<dbReference type="InterPro" id="IPR021109">
    <property type="entry name" value="Peptidase_aspartic_dom_sf"/>
</dbReference>
<keyword evidence="6" id="KW-0732">Signal</keyword>
<dbReference type="InterPro" id="IPR034164">
    <property type="entry name" value="Pepsin-like_dom"/>
</dbReference>
<evidence type="ECO:0000256" key="5">
    <source>
        <dbReference type="SAM" id="MobiDB-lite"/>
    </source>
</evidence>
<name>A0ABP0MHT3_9DINO</name>
<dbReference type="Gene3D" id="2.40.70.10">
    <property type="entry name" value="Acid Proteases"/>
    <property type="match status" value="1"/>
</dbReference>
<evidence type="ECO:0000259" key="7">
    <source>
        <dbReference type="PROSITE" id="PS51767"/>
    </source>
</evidence>
<dbReference type="Proteomes" id="UP001642464">
    <property type="component" value="Unassembled WGS sequence"/>
</dbReference>
<evidence type="ECO:0000256" key="6">
    <source>
        <dbReference type="SAM" id="SignalP"/>
    </source>
</evidence>
<evidence type="ECO:0000256" key="3">
    <source>
        <dbReference type="ARBA" id="ARBA00022750"/>
    </source>
</evidence>
<dbReference type="InterPro" id="IPR033121">
    <property type="entry name" value="PEPTIDASE_A1"/>
</dbReference>
<dbReference type="PROSITE" id="PS51767">
    <property type="entry name" value="PEPTIDASE_A1"/>
    <property type="match status" value="1"/>
</dbReference>
<feature type="domain" description="Peptidase A1" evidence="7">
    <location>
        <begin position="42"/>
        <end position="219"/>
    </location>
</feature>
<evidence type="ECO:0000313" key="8">
    <source>
        <dbReference type="EMBL" id="CAK9049715.1"/>
    </source>
</evidence>